<evidence type="ECO:0000259" key="1">
    <source>
        <dbReference type="Pfam" id="PF00534"/>
    </source>
</evidence>
<accession>A0A248TNL8</accession>
<gene>
    <name evidence="2" type="ORF">CKF48_22460</name>
</gene>
<organism evidence="2 3">
    <name type="scientific">Cytobacillus kochii</name>
    <dbReference type="NCBI Taxonomy" id="859143"/>
    <lineage>
        <taxon>Bacteria</taxon>
        <taxon>Bacillati</taxon>
        <taxon>Bacillota</taxon>
        <taxon>Bacilli</taxon>
        <taxon>Bacillales</taxon>
        <taxon>Bacillaceae</taxon>
        <taxon>Cytobacillus</taxon>
    </lineage>
</organism>
<dbReference type="Gene3D" id="3.40.50.2000">
    <property type="entry name" value="Glycogen Phosphorylase B"/>
    <property type="match status" value="1"/>
</dbReference>
<dbReference type="InterPro" id="IPR001296">
    <property type="entry name" value="Glyco_trans_1"/>
</dbReference>
<dbReference type="PANTHER" id="PTHR12526">
    <property type="entry name" value="GLYCOSYLTRANSFERASE"/>
    <property type="match status" value="1"/>
</dbReference>
<evidence type="ECO:0000313" key="2">
    <source>
        <dbReference type="EMBL" id="ASV69828.1"/>
    </source>
</evidence>
<dbReference type="RefSeq" id="WP_095373392.1">
    <property type="nucleotide sequence ID" value="NZ_CP022983.1"/>
</dbReference>
<dbReference type="KEGG" id="bko:CKF48_22460"/>
<sequence length="360" mass="41273">MKVLFIFYVPSGGVETLNRQRSIALKDVGITCHFLYYENRRNYLNEHYNPVFIKNDEEEIINLIKKHQYDAIVITSDFKMVPAIKKSGYKGKIFVEIQGYGSIQQTRYGFSIGKTLAENDIDGFLNPRTPHISTLLSEMFPNVPKYEFNNCFDCSHFNYKATGKSFVQPIIGWVGRIEDNKNWQEFLNICFLLKRKLRNQLQVYLFEDPTLSLPEDREDFFKVMKKYHLEKNINLLPNIPNEKMADYFSIISDSGGFLCSTSKIEGAPLTALEAMSCRCPILTTDSSGIRTAVTHNVTGKYYEIGNPKEAVKEGIELIQNQTLRQTIINNAVSHVKTNFAPSLYAQNFKKMMTSTLPVSN</sequence>
<dbReference type="GO" id="GO:0016757">
    <property type="term" value="F:glycosyltransferase activity"/>
    <property type="evidence" value="ECO:0007669"/>
    <property type="project" value="InterPro"/>
</dbReference>
<protein>
    <submittedName>
        <fullName evidence="2">Glycosyl transferase family 1</fullName>
    </submittedName>
</protein>
<dbReference type="Pfam" id="PF00534">
    <property type="entry name" value="Glycos_transf_1"/>
    <property type="match status" value="1"/>
</dbReference>
<dbReference type="OrthoDB" id="158463at2"/>
<keyword evidence="3" id="KW-1185">Reference proteome</keyword>
<name>A0A248TNL8_9BACI</name>
<dbReference type="EMBL" id="CP022983">
    <property type="protein sequence ID" value="ASV69828.1"/>
    <property type="molecule type" value="Genomic_DNA"/>
</dbReference>
<keyword evidence="2" id="KW-0808">Transferase</keyword>
<dbReference type="Proteomes" id="UP000215137">
    <property type="component" value="Chromosome"/>
</dbReference>
<dbReference type="CDD" id="cd03801">
    <property type="entry name" value="GT4_PimA-like"/>
    <property type="match status" value="1"/>
</dbReference>
<proteinExistence type="predicted"/>
<dbReference type="SUPFAM" id="SSF53756">
    <property type="entry name" value="UDP-Glycosyltransferase/glycogen phosphorylase"/>
    <property type="match status" value="1"/>
</dbReference>
<evidence type="ECO:0000313" key="3">
    <source>
        <dbReference type="Proteomes" id="UP000215137"/>
    </source>
</evidence>
<dbReference type="AlphaFoldDB" id="A0A248TNL8"/>
<feature type="domain" description="Glycosyl transferase family 1" evidence="1">
    <location>
        <begin position="168"/>
        <end position="331"/>
    </location>
</feature>
<reference evidence="2 3" key="1">
    <citation type="submission" date="2017-08" db="EMBL/GenBank/DDBJ databases">
        <title>Complete Genome Sequence of Bacillus kochii Oregon-R-modENCODE STRAIN BDGP4, isolated from Drosophila melanogaster gut.</title>
        <authorList>
            <person name="Wan K.H."/>
            <person name="Yu C."/>
            <person name="Park S."/>
            <person name="Hammonds A.S."/>
            <person name="Booth B.W."/>
            <person name="Celniker S.E."/>
        </authorList>
    </citation>
    <scope>NUCLEOTIDE SEQUENCE [LARGE SCALE GENOMIC DNA]</scope>
    <source>
        <strain evidence="2 3">BDGP4</strain>
    </source>
</reference>